<evidence type="ECO:0000313" key="2">
    <source>
        <dbReference type="Proteomes" id="UP000292927"/>
    </source>
</evidence>
<dbReference type="AlphaFoldDB" id="A0A4Q7NY74"/>
<accession>A0A4Q7NY74</accession>
<comment type="caution">
    <text evidence="1">The sequence shown here is derived from an EMBL/GenBank/DDBJ whole genome shotgun (WGS) entry which is preliminary data.</text>
</comment>
<evidence type="ECO:0000313" key="1">
    <source>
        <dbReference type="EMBL" id="RZS92363.1"/>
    </source>
</evidence>
<dbReference type="RefSeq" id="WP_130436306.1">
    <property type="nucleotide sequence ID" value="NZ_SGXF01000009.1"/>
</dbReference>
<dbReference type="EMBL" id="SGXF01000009">
    <property type="protein sequence ID" value="RZS92363.1"/>
    <property type="molecule type" value="Genomic_DNA"/>
</dbReference>
<gene>
    <name evidence="1" type="ORF">EV209_3077</name>
</gene>
<dbReference type="Proteomes" id="UP000292927">
    <property type="component" value="Unassembled WGS sequence"/>
</dbReference>
<organism evidence="1 2">
    <name type="scientific">Cuneatibacter caecimuris</name>
    <dbReference type="NCBI Taxonomy" id="1796618"/>
    <lineage>
        <taxon>Bacteria</taxon>
        <taxon>Bacillati</taxon>
        <taxon>Bacillota</taxon>
        <taxon>Clostridia</taxon>
        <taxon>Lachnospirales</taxon>
        <taxon>Lachnospiraceae</taxon>
        <taxon>Cuneatibacter</taxon>
    </lineage>
</organism>
<sequence>MASESITLYKLMVLYMLKRVNFPLTNAQMSEFFLDKDYTDYFTFQEVLNDLLEANLISMETVRNASRYEITREGVETLGFFGSKLSAAVTADMESFLKENKFKLRSEVGVTADYYKSTTQEYVVHCEVREGRSMLVELNLAVPDEEQARSMCGRWQGASQEIYAYVMKKLMA</sequence>
<keyword evidence="2" id="KW-1185">Reference proteome</keyword>
<reference evidence="1 2" key="1">
    <citation type="submission" date="2019-02" db="EMBL/GenBank/DDBJ databases">
        <title>Genomic Encyclopedia of Type Strains, Phase IV (KMG-IV): sequencing the most valuable type-strain genomes for metagenomic binning, comparative biology and taxonomic classification.</title>
        <authorList>
            <person name="Goeker M."/>
        </authorList>
    </citation>
    <scope>NUCLEOTIDE SEQUENCE [LARGE SCALE GENOMIC DNA]</scope>
    <source>
        <strain evidence="1 2">DSM 29486</strain>
    </source>
</reference>
<dbReference type="Pfam" id="PF14277">
    <property type="entry name" value="DUF4364"/>
    <property type="match status" value="1"/>
</dbReference>
<dbReference type="InterPro" id="IPR025374">
    <property type="entry name" value="DUF4364"/>
</dbReference>
<proteinExistence type="predicted"/>
<protein>
    <submittedName>
        <fullName evidence="1">Uncharacterized protein DUF4364</fullName>
    </submittedName>
</protein>
<name>A0A4Q7NY74_9FIRM</name>
<dbReference type="OrthoDB" id="9783597at2"/>